<accession>A0ABV9S0M9</accession>
<comment type="caution">
    <text evidence="1">The sequence shown here is derived from an EMBL/GenBank/DDBJ whole genome shotgun (WGS) entry which is preliminary data.</text>
</comment>
<dbReference type="EMBL" id="JBHSIS010000006">
    <property type="protein sequence ID" value="MFC4854095.1"/>
    <property type="molecule type" value="Genomic_DNA"/>
</dbReference>
<evidence type="ECO:0000313" key="1">
    <source>
        <dbReference type="EMBL" id="MFC4854095.1"/>
    </source>
</evidence>
<evidence type="ECO:0000313" key="2">
    <source>
        <dbReference type="Proteomes" id="UP001595859"/>
    </source>
</evidence>
<protein>
    <submittedName>
        <fullName evidence="1">Uncharacterized protein</fullName>
    </submittedName>
</protein>
<dbReference type="RefSeq" id="WP_378056049.1">
    <property type="nucleotide sequence ID" value="NZ_JBHSIS010000006.1"/>
</dbReference>
<proteinExistence type="predicted"/>
<dbReference type="Proteomes" id="UP001595859">
    <property type="component" value="Unassembled WGS sequence"/>
</dbReference>
<keyword evidence="2" id="KW-1185">Reference proteome</keyword>
<name>A0ABV9S0M9_9PSEU</name>
<sequence length="362" mass="40264">MEIRIKADISEADYASIVDACGRYEELATRTAYSVMVRNYHRILDLRDLFTNLDDFNGAFRDVDQRHLTVTFMNELLNWLVSTRFYLETNRDFALTAFGEASKQLQDHTRATNEAFDRFPGYRLMYKLRDFAQHGGVPLSGLTIQSSLSGDMELVPYLARQTLLSSSFNWGGIVRRMLTESDEIIPVLPFVDEAAEGLDSIERVAFVMRLDRVREVLPTLTGARTRVGDTDGYPACFSLPDNAGQVTWKTIPTTESLNAVATLTEPPARPRRQSPVMQHLTTHQRGAARRSSAAIGALLLPDHTEYERIVHSIVEKDGSAIPLVSGLSDMARVLLMVASQALGTSAEAMLGALTPDNENFTG</sequence>
<gene>
    <name evidence="1" type="ORF">ACFPCV_11340</name>
</gene>
<organism evidence="1 2">
    <name type="scientific">Actinophytocola glycyrrhizae</name>
    <dbReference type="NCBI Taxonomy" id="2044873"/>
    <lineage>
        <taxon>Bacteria</taxon>
        <taxon>Bacillati</taxon>
        <taxon>Actinomycetota</taxon>
        <taxon>Actinomycetes</taxon>
        <taxon>Pseudonocardiales</taxon>
        <taxon>Pseudonocardiaceae</taxon>
    </lineage>
</organism>
<reference evidence="2" key="1">
    <citation type="journal article" date="2019" name="Int. J. Syst. Evol. Microbiol.">
        <title>The Global Catalogue of Microorganisms (GCM) 10K type strain sequencing project: providing services to taxonomists for standard genome sequencing and annotation.</title>
        <authorList>
            <consortium name="The Broad Institute Genomics Platform"/>
            <consortium name="The Broad Institute Genome Sequencing Center for Infectious Disease"/>
            <person name="Wu L."/>
            <person name="Ma J."/>
        </authorList>
    </citation>
    <scope>NUCLEOTIDE SEQUENCE [LARGE SCALE GENOMIC DNA]</scope>
    <source>
        <strain evidence="2">ZS-22-S1</strain>
    </source>
</reference>